<dbReference type="RefSeq" id="WP_176731851.1">
    <property type="nucleotide sequence ID" value="NZ_FMHV01000002.1"/>
</dbReference>
<protein>
    <submittedName>
        <fullName evidence="3">PAP2 superfamily protein</fullName>
    </submittedName>
</protein>
<evidence type="ECO:0000259" key="2">
    <source>
        <dbReference type="SMART" id="SM00014"/>
    </source>
</evidence>
<dbReference type="AlphaFoldDB" id="A0A1C6SXB5"/>
<proteinExistence type="predicted"/>
<dbReference type="SUPFAM" id="SSF48317">
    <property type="entry name" value="Acid phosphatase/Vanadium-dependent haloperoxidase"/>
    <property type="match status" value="1"/>
</dbReference>
<feature type="transmembrane region" description="Helical" evidence="1">
    <location>
        <begin position="132"/>
        <end position="152"/>
    </location>
</feature>
<dbReference type="Proteomes" id="UP000199413">
    <property type="component" value="Unassembled WGS sequence"/>
</dbReference>
<reference evidence="4" key="1">
    <citation type="submission" date="2016-06" db="EMBL/GenBank/DDBJ databases">
        <authorList>
            <person name="Varghese N."/>
            <person name="Submissions Spin"/>
        </authorList>
    </citation>
    <scope>NUCLEOTIDE SEQUENCE [LARGE SCALE GENOMIC DNA]</scope>
    <source>
        <strain evidence="4">DSM 45431</strain>
    </source>
</reference>
<feature type="transmembrane region" description="Helical" evidence="1">
    <location>
        <begin position="226"/>
        <end position="248"/>
    </location>
</feature>
<feature type="domain" description="Phosphatidic acid phosphatase type 2/haloperoxidase" evidence="2">
    <location>
        <begin position="94"/>
        <end position="201"/>
    </location>
</feature>
<keyword evidence="1" id="KW-0472">Membrane</keyword>
<feature type="transmembrane region" description="Helical" evidence="1">
    <location>
        <begin position="12"/>
        <end position="34"/>
    </location>
</feature>
<evidence type="ECO:0000313" key="4">
    <source>
        <dbReference type="Proteomes" id="UP000199413"/>
    </source>
</evidence>
<feature type="transmembrane region" description="Helical" evidence="1">
    <location>
        <begin position="268"/>
        <end position="286"/>
    </location>
</feature>
<evidence type="ECO:0000256" key="1">
    <source>
        <dbReference type="SAM" id="Phobius"/>
    </source>
</evidence>
<feature type="transmembrane region" description="Helical" evidence="1">
    <location>
        <begin position="186"/>
        <end position="205"/>
    </location>
</feature>
<gene>
    <name evidence="3" type="ORF">GA0070624_4912</name>
</gene>
<feature type="transmembrane region" description="Helical" evidence="1">
    <location>
        <begin position="70"/>
        <end position="88"/>
    </location>
</feature>
<accession>A0A1C6SXB5</accession>
<keyword evidence="1" id="KW-0812">Transmembrane</keyword>
<dbReference type="Gene3D" id="1.20.144.10">
    <property type="entry name" value="Phosphatidic acid phosphatase type 2/haloperoxidase"/>
    <property type="match status" value="1"/>
</dbReference>
<dbReference type="SMART" id="SM00014">
    <property type="entry name" value="acidPPc"/>
    <property type="match status" value="1"/>
</dbReference>
<feature type="transmembrane region" description="Helical" evidence="1">
    <location>
        <begin position="93"/>
        <end position="112"/>
    </location>
</feature>
<dbReference type="InterPro" id="IPR000326">
    <property type="entry name" value="PAP2/HPO"/>
</dbReference>
<sequence>MIADGKPLPVRVWQRAMTGVLACILLLLAVYLLAVWTPAGQRFEDAVLSAAERSAREADAARATGTLNTISGPFLLGALVVVPAIGLLRRRPFLGSLAAGVVVASVLTTEVLQRSVLRPVLLESGQRREDQSFPSGHTSVAMSVLCALALVTPYRFRGAVVFLASLGATSVEVATVTASWHRPSDTIGSDLIVVIYTCVAVAVLARQGRVSEATLRTTGGRATRAFLAGGYAGVAVVAFGVAVVATAVPGQLSGDGWAADGSVLTAGRALALSGSAAVPLALLALLHRIELAAPRRGPARVGESNL</sequence>
<dbReference type="STRING" id="568872.GA0070624_4912"/>
<evidence type="ECO:0000313" key="3">
    <source>
        <dbReference type="EMBL" id="SCL34138.1"/>
    </source>
</evidence>
<dbReference type="InterPro" id="IPR036938">
    <property type="entry name" value="PAP2/HPO_sf"/>
</dbReference>
<keyword evidence="4" id="KW-1185">Reference proteome</keyword>
<keyword evidence="1" id="KW-1133">Transmembrane helix</keyword>
<name>A0A1C6SXB5_9ACTN</name>
<feature type="transmembrane region" description="Helical" evidence="1">
    <location>
        <begin position="159"/>
        <end position="180"/>
    </location>
</feature>
<dbReference type="EMBL" id="FMHV01000002">
    <property type="protein sequence ID" value="SCL34138.1"/>
    <property type="molecule type" value="Genomic_DNA"/>
</dbReference>
<organism evidence="3 4">
    <name type="scientific">Micromonospora rhizosphaerae</name>
    <dbReference type="NCBI Taxonomy" id="568872"/>
    <lineage>
        <taxon>Bacteria</taxon>
        <taxon>Bacillati</taxon>
        <taxon>Actinomycetota</taxon>
        <taxon>Actinomycetes</taxon>
        <taxon>Micromonosporales</taxon>
        <taxon>Micromonosporaceae</taxon>
        <taxon>Micromonospora</taxon>
    </lineage>
</organism>
<dbReference type="Pfam" id="PF01569">
    <property type="entry name" value="PAP2"/>
    <property type="match status" value="1"/>
</dbReference>